<evidence type="ECO:0000313" key="3">
    <source>
        <dbReference type="Proteomes" id="UP000440224"/>
    </source>
</evidence>
<feature type="chain" id="PRO_5027074544" description="Tryptophan synthase alpha chain" evidence="1">
    <location>
        <begin position="27"/>
        <end position="280"/>
    </location>
</feature>
<evidence type="ECO:0000256" key="1">
    <source>
        <dbReference type="SAM" id="SignalP"/>
    </source>
</evidence>
<evidence type="ECO:0008006" key="4">
    <source>
        <dbReference type="Google" id="ProtNLM"/>
    </source>
</evidence>
<dbReference type="EMBL" id="WJIE01000006">
    <property type="protein sequence ID" value="MRG94631.1"/>
    <property type="molecule type" value="Genomic_DNA"/>
</dbReference>
<protein>
    <recommendedName>
        <fullName evidence="4">Tryptophan synthase alpha chain</fullName>
    </recommendedName>
</protein>
<reference evidence="2 3" key="1">
    <citation type="submission" date="2019-10" db="EMBL/GenBank/DDBJ databases">
        <title>A soil myxobacterium in the family Polyangiaceae.</title>
        <authorList>
            <person name="Li Y."/>
            <person name="Wang J."/>
        </authorList>
    </citation>
    <scope>NUCLEOTIDE SEQUENCE [LARGE SCALE GENOMIC DNA]</scope>
    <source>
        <strain evidence="2 3">DSM 14734</strain>
    </source>
</reference>
<dbReference type="OrthoDB" id="5485835at2"/>
<dbReference type="RefSeq" id="WP_153821461.1">
    <property type="nucleotide sequence ID" value="NZ_WJIE01000006.1"/>
</dbReference>
<evidence type="ECO:0000313" key="2">
    <source>
        <dbReference type="EMBL" id="MRG94631.1"/>
    </source>
</evidence>
<organism evidence="2 3">
    <name type="scientific">Polyangium spumosum</name>
    <dbReference type="NCBI Taxonomy" id="889282"/>
    <lineage>
        <taxon>Bacteria</taxon>
        <taxon>Pseudomonadati</taxon>
        <taxon>Myxococcota</taxon>
        <taxon>Polyangia</taxon>
        <taxon>Polyangiales</taxon>
        <taxon>Polyangiaceae</taxon>
        <taxon>Polyangium</taxon>
    </lineage>
</organism>
<proteinExistence type="predicted"/>
<keyword evidence="1" id="KW-0732">Signal</keyword>
<dbReference type="AlphaFoldDB" id="A0A6N7Q0Y9"/>
<sequence>MSLRRFVAACAFALLLPAFFVLPSCSDPSCADGGEGCPCEKATDCGDFPFCTGWMCDGTCHRFNERVGFRCRIEPCASGEKCPGVCDGAGTCIGCLQDADCQAGHTCETGKVCSRCDDGVKNGDEISVDCGGSCPLCPGTCNVDADCPGGYCWEGLCARCNDGIQNGDETGIDCGKAYGHCPVCFGPFCKTNADCASGACELGLCCTKPCPLCYNCGFDTGECIPRPYGTYDGDNAVDPDVICAGDHVCDGNGRCALDFGQPCTENAACASEVCLNGFCT</sequence>
<name>A0A6N7Q0Y9_9BACT</name>
<keyword evidence="3" id="KW-1185">Reference proteome</keyword>
<comment type="caution">
    <text evidence="2">The sequence shown here is derived from an EMBL/GenBank/DDBJ whole genome shotgun (WGS) entry which is preliminary data.</text>
</comment>
<gene>
    <name evidence="2" type="ORF">GF068_22315</name>
</gene>
<feature type="signal peptide" evidence="1">
    <location>
        <begin position="1"/>
        <end position="26"/>
    </location>
</feature>
<dbReference type="Proteomes" id="UP000440224">
    <property type="component" value="Unassembled WGS sequence"/>
</dbReference>
<accession>A0A6N7Q0Y9</accession>